<keyword evidence="6" id="KW-0378">Hydrolase</keyword>
<keyword evidence="10" id="KW-0464">Manganese</keyword>
<organism evidence="13 14">
    <name type="scientific">Podarcis muralis</name>
    <name type="common">Wall lizard</name>
    <name type="synonym">Lacerta muralis</name>
    <dbReference type="NCBI Taxonomy" id="64176"/>
    <lineage>
        <taxon>Eukaryota</taxon>
        <taxon>Metazoa</taxon>
        <taxon>Chordata</taxon>
        <taxon>Craniata</taxon>
        <taxon>Vertebrata</taxon>
        <taxon>Euteleostomi</taxon>
        <taxon>Lepidosauria</taxon>
        <taxon>Squamata</taxon>
        <taxon>Bifurcata</taxon>
        <taxon>Unidentata</taxon>
        <taxon>Episquamata</taxon>
        <taxon>Laterata</taxon>
        <taxon>Lacertibaenia</taxon>
        <taxon>Lacertidae</taxon>
        <taxon>Podarcis</taxon>
    </lineage>
</organism>
<dbReference type="Proteomes" id="UP000472272">
    <property type="component" value="Chromosome 3"/>
</dbReference>
<feature type="binding site" evidence="10">
    <location>
        <position position="138"/>
    </location>
    <ligand>
        <name>Mg(2+)</name>
        <dbReference type="ChEBI" id="CHEBI:18420"/>
        <label>1</label>
    </ligand>
</feature>
<dbReference type="InterPro" id="IPR005135">
    <property type="entry name" value="Endo/exonuclease/phosphatase"/>
</dbReference>
<sequence>MSLTFLTWNVNGLNDKLKRNKIEKALRNKKCDVVCCQETHVAKKHRHILVNKKLGMEFINSDMKKKRGLVIYVREKLEPKMICKDEEGRILGIQITHQGERLNVVSVYAPNANKAEFFKKLEQILLELENYKLILLGDLNGVPEPEIDRSEKRRKGRQGKLPKTFDDLQENLDLIDIWRFKNPIDKKFTHFSGVHQSWGRIDQIWVSRELSIRSAKCEIEPRTLSDHNPIFLEIKCKSLGPYRWRMNDQLMEQDETIGKAKNILKEYFDLNLNKETKIDVVWDASKAVLRGFLIQQNKYRKNLREAKKEEIIKQLKEAEGKLTINPGDERTKQICKLLQTQYSTLYIEQNKRNIGNKRDQNWHKRI</sequence>
<evidence type="ECO:0000313" key="14">
    <source>
        <dbReference type="Proteomes" id="UP000472272"/>
    </source>
</evidence>
<dbReference type="GO" id="GO:0003906">
    <property type="term" value="F:DNA-(apurinic or apyrimidinic site) endonuclease activity"/>
    <property type="evidence" value="ECO:0007669"/>
    <property type="project" value="TreeGrafter"/>
</dbReference>
<dbReference type="OMA" id="HVSLSIC"/>
<keyword evidence="5" id="KW-0227">DNA damage</keyword>
<evidence type="ECO:0000256" key="6">
    <source>
        <dbReference type="ARBA" id="ARBA00022801"/>
    </source>
</evidence>
<dbReference type="Ensembl" id="ENSPMRT00000000849.1">
    <property type="protein sequence ID" value="ENSPMRP00000000801.1"/>
    <property type="gene ID" value="ENSPMRG00000000585.1"/>
</dbReference>
<keyword evidence="7 10" id="KW-0460">Magnesium</keyword>
<evidence type="ECO:0000256" key="2">
    <source>
        <dbReference type="ARBA" id="ARBA00007092"/>
    </source>
</evidence>
<feature type="binding site" evidence="10">
    <location>
        <position position="9"/>
    </location>
    <ligand>
        <name>Mg(2+)</name>
        <dbReference type="ChEBI" id="CHEBI:18420"/>
        <label>1</label>
    </ligand>
</feature>
<dbReference type="Gene3D" id="3.60.10.10">
    <property type="entry name" value="Endonuclease/exonuclease/phosphatase"/>
    <property type="match status" value="1"/>
</dbReference>
<dbReference type="GO" id="GO:0008081">
    <property type="term" value="F:phosphoric diester hydrolase activity"/>
    <property type="evidence" value="ECO:0007669"/>
    <property type="project" value="TreeGrafter"/>
</dbReference>
<feature type="binding site" evidence="10">
    <location>
        <position position="226"/>
    </location>
    <ligand>
        <name>Mg(2+)</name>
        <dbReference type="ChEBI" id="CHEBI:18420"/>
        <label>1</label>
    </ligand>
</feature>
<dbReference type="InterPro" id="IPR004808">
    <property type="entry name" value="AP_endonuc_1"/>
</dbReference>
<feature type="binding site" evidence="10">
    <location>
        <position position="227"/>
    </location>
    <ligand>
        <name>Mg(2+)</name>
        <dbReference type="ChEBI" id="CHEBI:18420"/>
        <label>1</label>
    </ligand>
</feature>
<feature type="active site" description="Proton acceptor" evidence="9">
    <location>
        <position position="227"/>
    </location>
</feature>
<evidence type="ECO:0000256" key="8">
    <source>
        <dbReference type="ARBA" id="ARBA00023204"/>
    </source>
</evidence>
<evidence type="ECO:0000256" key="7">
    <source>
        <dbReference type="ARBA" id="ARBA00022842"/>
    </source>
</evidence>
<feature type="binding site" evidence="10">
    <location>
        <position position="140"/>
    </location>
    <ligand>
        <name>Mg(2+)</name>
        <dbReference type="ChEBI" id="CHEBI:18420"/>
        <label>1</label>
    </ligand>
</feature>
<evidence type="ECO:0000256" key="11">
    <source>
        <dbReference type="PIRSR" id="PIRSR604808-3"/>
    </source>
</evidence>
<evidence type="ECO:0000256" key="1">
    <source>
        <dbReference type="ARBA" id="ARBA00000493"/>
    </source>
</evidence>
<accession>A0A670HMS3</accession>
<evidence type="ECO:0000256" key="3">
    <source>
        <dbReference type="ARBA" id="ARBA00012115"/>
    </source>
</evidence>
<name>A0A670HMS3_PODMU</name>
<dbReference type="GeneTree" id="ENSGT00950000183016"/>
<dbReference type="SUPFAM" id="SSF56219">
    <property type="entry name" value="DNase I-like"/>
    <property type="match status" value="1"/>
</dbReference>
<dbReference type="Pfam" id="PF03372">
    <property type="entry name" value="Exo_endo_phos"/>
    <property type="match status" value="1"/>
</dbReference>
<dbReference type="GO" id="GO:0005634">
    <property type="term" value="C:nucleus"/>
    <property type="evidence" value="ECO:0007669"/>
    <property type="project" value="TreeGrafter"/>
</dbReference>
<protein>
    <recommendedName>
        <fullName evidence="3">exodeoxyribonuclease III</fullName>
        <ecNumber evidence="3">3.1.11.2</ecNumber>
    </recommendedName>
</protein>
<feature type="domain" description="Endonuclease/exonuclease/phosphatase" evidence="12">
    <location>
        <begin position="6"/>
        <end position="227"/>
    </location>
</feature>
<evidence type="ECO:0000256" key="10">
    <source>
        <dbReference type="PIRSR" id="PIRSR604808-2"/>
    </source>
</evidence>
<feature type="active site" description="Proton donor/acceptor" evidence="9">
    <location>
        <position position="138"/>
    </location>
</feature>
<dbReference type="PANTHER" id="PTHR22748">
    <property type="entry name" value="AP ENDONUCLEASE"/>
    <property type="match status" value="1"/>
</dbReference>
<evidence type="ECO:0000256" key="5">
    <source>
        <dbReference type="ARBA" id="ARBA00022763"/>
    </source>
</evidence>
<dbReference type="PANTHER" id="PTHR22748:SF27">
    <property type="entry name" value="DNA-(APURINIC OR APYRIMIDINIC SITE) ENDONUCLEASE 2"/>
    <property type="match status" value="1"/>
</dbReference>
<evidence type="ECO:0000256" key="9">
    <source>
        <dbReference type="PIRSR" id="PIRSR604808-1"/>
    </source>
</evidence>
<feature type="active site" evidence="9">
    <location>
        <position position="108"/>
    </location>
</feature>
<dbReference type="GO" id="GO:0006284">
    <property type="term" value="P:base-excision repair"/>
    <property type="evidence" value="ECO:0007669"/>
    <property type="project" value="TreeGrafter"/>
</dbReference>
<comment type="similarity">
    <text evidence="2">Belongs to the DNA repair enzymes AP/ExoA family.</text>
</comment>
<feature type="site" description="Transition state stabilizer" evidence="11">
    <location>
        <position position="140"/>
    </location>
</feature>
<comment type="catalytic activity">
    <reaction evidence="1">
        <text>Exonucleolytic cleavage in the 3'- to 5'-direction to yield nucleoside 5'-phosphates.</text>
        <dbReference type="EC" id="3.1.11.2"/>
    </reaction>
</comment>
<evidence type="ECO:0000256" key="4">
    <source>
        <dbReference type="ARBA" id="ARBA00022723"/>
    </source>
</evidence>
<feature type="site" description="Interaction with DNA substrate" evidence="11">
    <location>
        <position position="227"/>
    </location>
</feature>
<evidence type="ECO:0000259" key="12">
    <source>
        <dbReference type="Pfam" id="PF03372"/>
    </source>
</evidence>
<dbReference type="CDD" id="cd09076">
    <property type="entry name" value="L1-EN"/>
    <property type="match status" value="1"/>
</dbReference>
<comment type="cofactor">
    <cofactor evidence="10">
        <name>Mg(2+)</name>
        <dbReference type="ChEBI" id="CHEBI:18420"/>
    </cofactor>
    <cofactor evidence="10">
        <name>Mn(2+)</name>
        <dbReference type="ChEBI" id="CHEBI:29035"/>
    </cofactor>
    <text evidence="10">Probably binds two magnesium or manganese ions per subunit.</text>
</comment>
<reference evidence="13 14" key="1">
    <citation type="journal article" date="2019" name="Proc. Natl. Acad. Sci. U.S.A.">
        <title>Regulatory changes in pterin and carotenoid genes underlie balanced color polymorphisms in the wall lizard.</title>
        <authorList>
            <person name="Andrade P."/>
            <person name="Pinho C."/>
            <person name="Perez I de Lanuza G."/>
            <person name="Afonso S."/>
            <person name="Brejcha J."/>
            <person name="Rubin C.J."/>
            <person name="Wallerman O."/>
            <person name="Pereira P."/>
            <person name="Sabatino S.J."/>
            <person name="Bellati A."/>
            <person name="Pellitteri-Rosa D."/>
            <person name="Bosakova Z."/>
            <person name="Bunikis I."/>
            <person name="Carretero M.A."/>
            <person name="Feiner N."/>
            <person name="Marsik P."/>
            <person name="Pauperio F."/>
            <person name="Salvi D."/>
            <person name="Soler L."/>
            <person name="While G.M."/>
            <person name="Uller T."/>
            <person name="Font E."/>
            <person name="Andersson L."/>
            <person name="Carneiro M."/>
        </authorList>
    </citation>
    <scope>NUCLEOTIDE SEQUENCE</scope>
</reference>
<dbReference type="EC" id="3.1.11.2" evidence="3"/>
<evidence type="ECO:0000313" key="13">
    <source>
        <dbReference type="Ensembl" id="ENSPMRP00000000801.1"/>
    </source>
</evidence>
<feature type="binding site" evidence="10">
    <location>
        <position position="38"/>
    </location>
    <ligand>
        <name>Mg(2+)</name>
        <dbReference type="ChEBI" id="CHEBI:18420"/>
        <label>1</label>
    </ligand>
</feature>
<proteinExistence type="inferred from homology"/>
<reference evidence="13" key="2">
    <citation type="submission" date="2025-08" db="UniProtKB">
        <authorList>
            <consortium name="Ensembl"/>
        </authorList>
    </citation>
    <scope>IDENTIFICATION</scope>
</reference>
<dbReference type="GO" id="GO:0046872">
    <property type="term" value="F:metal ion binding"/>
    <property type="evidence" value="ECO:0007669"/>
    <property type="project" value="UniProtKB-KW"/>
</dbReference>
<feature type="site" description="Important for catalytic activity" evidence="11">
    <location>
        <position position="202"/>
    </location>
</feature>
<dbReference type="InterPro" id="IPR036691">
    <property type="entry name" value="Endo/exonu/phosph_ase_sf"/>
</dbReference>
<dbReference type="GO" id="GO:0008311">
    <property type="term" value="F:double-stranded DNA 3'-5' DNA exonuclease activity"/>
    <property type="evidence" value="ECO:0007669"/>
    <property type="project" value="UniProtKB-EC"/>
</dbReference>
<keyword evidence="4 10" id="KW-0479">Metal-binding</keyword>
<keyword evidence="8" id="KW-0234">DNA repair</keyword>
<reference evidence="13" key="3">
    <citation type="submission" date="2025-09" db="UniProtKB">
        <authorList>
            <consortium name="Ensembl"/>
        </authorList>
    </citation>
    <scope>IDENTIFICATION</scope>
</reference>
<dbReference type="AlphaFoldDB" id="A0A670HMS3"/>
<keyword evidence="14" id="KW-1185">Reference proteome</keyword>